<evidence type="ECO:0000313" key="4">
    <source>
        <dbReference type="EMBL" id="AGS53281.1"/>
    </source>
</evidence>
<dbReference type="Pfam" id="PF02481">
    <property type="entry name" value="DNA_processg_A"/>
    <property type="match status" value="1"/>
</dbReference>
<accession>A0A806KMM8</accession>
<dbReference type="Gene3D" id="3.40.50.450">
    <property type="match status" value="1"/>
</dbReference>
<evidence type="ECO:0000259" key="3">
    <source>
        <dbReference type="Pfam" id="PF02481"/>
    </source>
</evidence>
<evidence type="ECO:0000256" key="2">
    <source>
        <dbReference type="SAM" id="Coils"/>
    </source>
</evidence>
<dbReference type="InterPro" id="IPR003488">
    <property type="entry name" value="DprA"/>
</dbReference>
<keyword evidence="2" id="KW-0175">Coiled coil</keyword>
<dbReference type="AlphaFoldDB" id="A0A806KMM8"/>
<feature type="coiled-coil region" evidence="2">
    <location>
        <begin position="36"/>
        <end position="63"/>
    </location>
</feature>
<protein>
    <submittedName>
        <fullName evidence="4">Rossmann fold nucleotide-binding protein Smf possibly involved in DNA uptake</fullName>
    </submittedName>
</protein>
<dbReference type="PANTHER" id="PTHR43022:SF1">
    <property type="entry name" value="PROTEIN SMF"/>
    <property type="match status" value="1"/>
</dbReference>
<comment type="similarity">
    <text evidence="1">Belongs to the DprA/Smf family.</text>
</comment>
<organism evidence="4">
    <name type="scientific">uncultured bacterium contig00001</name>
    <dbReference type="NCBI Taxonomy" id="1181493"/>
    <lineage>
        <taxon>Bacteria</taxon>
        <taxon>environmental samples</taxon>
    </lineage>
</organism>
<sequence>MDVGILGLAFSLLRWKEGRKADIWGEYCANKSPLLSREESKELEDLARRLKELEDEAKCLGARLVLPSDLDTSHLQSGLPYPVALWVRGTLPPPTACLAVVGSRAASAQGLKRAFRLGEDLTAAGIGVVSGLAKGIDASAHLGAMKAGATWGLLGSGLRRLYPPDNIPLMEKMVRSGGGVVTCFPPDDEPLPWHFPKRNLLMVAWVRGVVVVEAKVKSGSLVTAKLALDVGKDVWAMPGAPDDPCSEGTNALLREGAAYFARDAKDVLEDMGSIF</sequence>
<dbReference type="InterPro" id="IPR057666">
    <property type="entry name" value="DrpA_SLOG"/>
</dbReference>
<dbReference type="PANTHER" id="PTHR43022">
    <property type="entry name" value="PROTEIN SMF"/>
    <property type="match status" value="1"/>
</dbReference>
<reference evidence="4" key="1">
    <citation type="submission" date="2012-03" db="EMBL/GenBank/DDBJ databases">
        <title>Functional metagenomics reveals considerable lignocellulase gene clusters in the gut microbiome of a wood-feeding higher termite.</title>
        <authorList>
            <person name="Liu N."/>
        </authorList>
    </citation>
    <scope>NUCLEOTIDE SEQUENCE</scope>
</reference>
<feature type="domain" description="Smf/DprA SLOG" evidence="3">
    <location>
        <begin position="81"/>
        <end position="271"/>
    </location>
</feature>
<name>A0A806KMM8_9BACT</name>
<dbReference type="EMBL" id="JQ844228">
    <property type="protein sequence ID" value="AGS53281.1"/>
    <property type="molecule type" value="Genomic_DNA"/>
</dbReference>
<evidence type="ECO:0000256" key="1">
    <source>
        <dbReference type="ARBA" id="ARBA00006525"/>
    </source>
</evidence>
<dbReference type="SUPFAM" id="SSF102405">
    <property type="entry name" value="MCP/YpsA-like"/>
    <property type="match status" value="1"/>
</dbReference>
<dbReference type="GO" id="GO:0009294">
    <property type="term" value="P:DNA-mediated transformation"/>
    <property type="evidence" value="ECO:0007669"/>
    <property type="project" value="InterPro"/>
</dbReference>
<proteinExistence type="inferred from homology"/>